<sequence length="354" mass="39517">MMTERASPAINAWKKTLRDLRVSLDAFVSATDLLCDSERRDNRRSPRPADVAGEDVYSQILEVYTELDGFEGKFGLDALPWELARAKIRNIRNQSHSIVAIHRLPDEVLSTIFILGFQKRIQDVGFGAVAGEAAIEVAGTTVHEEAVADVETDESEDSETDEDEEDGGAHVPEGDGTGAGAESGEKHEDRDECASREATQGKALPFNLLVSQVCHRWREVALNTGQLWTRIALSEPPPHERMKLWLVRSGNHPLDFFFDTHPPGMSSESLALTLLAALEHLKSSASQSAEPRCVNFTINARRSLKDVHLVLLELSLTHSYIRLQSLTVHERTFMCRPTHARYWKPTSLSEMLRV</sequence>
<dbReference type="Proteomes" id="UP000027195">
    <property type="component" value="Unassembled WGS sequence"/>
</dbReference>
<evidence type="ECO:0000313" key="2">
    <source>
        <dbReference type="EMBL" id="KDQ08325.1"/>
    </source>
</evidence>
<evidence type="ECO:0000313" key="3">
    <source>
        <dbReference type="Proteomes" id="UP000027195"/>
    </source>
</evidence>
<organism evidence="2 3">
    <name type="scientific">Botryobasidium botryosum (strain FD-172 SS1)</name>
    <dbReference type="NCBI Taxonomy" id="930990"/>
    <lineage>
        <taxon>Eukaryota</taxon>
        <taxon>Fungi</taxon>
        <taxon>Dikarya</taxon>
        <taxon>Basidiomycota</taxon>
        <taxon>Agaricomycotina</taxon>
        <taxon>Agaricomycetes</taxon>
        <taxon>Cantharellales</taxon>
        <taxon>Botryobasidiaceae</taxon>
        <taxon>Botryobasidium</taxon>
    </lineage>
</organism>
<dbReference type="EMBL" id="KL198092">
    <property type="protein sequence ID" value="KDQ08325.1"/>
    <property type="molecule type" value="Genomic_DNA"/>
</dbReference>
<keyword evidence="3" id="KW-1185">Reference proteome</keyword>
<dbReference type="SUPFAM" id="SSF81383">
    <property type="entry name" value="F-box domain"/>
    <property type="match status" value="1"/>
</dbReference>
<dbReference type="OrthoDB" id="2269034at2759"/>
<dbReference type="HOGENOM" id="CLU_783011_0_0_1"/>
<reference evidence="3" key="1">
    <citation type="journal article" date="2014" name="Proc. Natl. Acad. Sci. U.S.A.">
        <title>Extensive sampling of basidiomycete genomes demonstrates inadequacy of the white-rot/brown-rot paradigm for wood decay fungi.</title>
        <authorList>
            <person name="Riley R."/>
            <person name="Salamov A.A."/>
            <person name="Brown D.W."/>
            <person name="Nagy L.G."/>
            <person name="Floudas D."/>
            <person name="Held B.W."/>
            <person name="Levasseur A."/>
            <person name="Lombard V."/>
            <person name="Morin E."/>
            <person name="Otillar R."/>
            <person name="Lindquist E.A."/>
            <person name="Sun H."/>
            <person name="LaButti K.M."/>
            <person name="Schmutz J."/>
            <person name="Jabbour D."/>
            <person name="Luo H."/>
            <person name="Baker S.E."/>
            <person name="Pisabarro A.G."/>
            <person name="Walton J.D."/>
            <person name="Blanchette R.A."/>
            <person name="Henrissat B."/>
            <person name="Martin F."/>
            <person name="Cullen D."/>
            <person name="Hibbett D.S."/>
            <person name="Grigoriev I.V."/>
        </authorList>
    </citation>
    <scope>NUCLEOTIDE SEQUENCE [LARGE SCALE GENOMIC DNA]</scope>
    <source>
        <strain evidence="3">FD-172 SS1</strain>
    </source>
</reference>
<dbReference type="AlphaFoldDB" id="A0A067M0Z5"/>
<feature type="compositionally biased region" description="Acidic residues" evidence="1">
    <location>
        <begin position="147"/>
        <end position="166"/>
    </location>
</feature>
<name>A0A067M0Z5_BOTB1</name>
<accession>A0A067M0Z5</accession>
<evidence type="ECO:0000256" key="1">
    <source>
        <dbReference type="SAM" id="MobiDB-lite"/>
    </source>
</evidence>
<gene>
    <name evidence="2" type="ORF">BOTBODRAFT_191826</name>
</gene>
<proteinExistence type="predicted"/>
<dbReference type="InParanoid" id="A0A067M0Z5"/>
<dbReference type="STRING" id="930990.A0A067M0Z5"/>
<feature type="compositionally biased region" description="Basic and acidic residues" evidence="1">
    <location>
        <begin position="183"/>
        <end position="195"/>
    </location>
</feature>
<dbReference type="InterPro" id="IPR036047">
    <property type="entry name" value="F-box-like_dom_sf"/>
</dbReference>
<feature type="region of interest" description="Disordered" evidence="1">
    <location>
        <begin position="140"/>
        <end position="198"/>
    </location>
</feature>
<protein>
    <submittedName>
        <fullName evidence="2">Uncharacterized protein</fullName>
    </submittedName>
</protein>